<evidence type="ECO:0000313" key="2">
    <source>
        <dbReference type="EMBL" id="KOR75504.1"/>
    </source>
</evidence>
<accession>A0A0M1N0M5</accession>
<dbReference type="InterPro" id="IPR025272">
    <property type="entry name" value="SocA_Panacea"/>
</dbReference>
<evidence type="ECO:0000313" key="3">
    <source>
        <dbReference type="Proteomes" id="UP000037386"/>
    </source>
</evidence>
<reference evidence="3" key="1">
    <citation type="submission" date="2015-05" db="EMBL/GenBank/DDBJ databases">
        <title>Draft genome sequence of 'Candidatus Phytoplasma Pruni' strain CX, a plant pathogenic bacterium.</title>
        <authorList>
            <person name="Lee I.-M."/>
            <person name="Bottner-Parker K.D."/>
            <person name="Shao J."/>
            <person name="Gundersen-Rindal D.E."/>
            <person name="Zhao Y."/>
            <person name="Davis R.E."/>
        </authorList>
    </citation>
    <scope>NUCLEOTIDE SEQUENCE [LARGE SCALE GENOMIC DNA]</scope>
    <source>
        <strain evidence="3">CX</strain>
    </source>
</reference>
<protein>
    <submittedName>
        <fullName evidence="2">Phage-Associated Protein</fullName>
    </submittedName>
</protein>
<dbReference type="PATRIC" id="fig|479893.3.peg.342"/>
<sequence length="117" mass="14053">MINKKEKKIQKNPPKGEHTLSCKTKINIFNIANYIIENNIFPVTQMKMNKMIYYAYAKSLVKYNEPLVTEEMQAWIYEPVFPTLTKFLKKIHLPTNTHQYHKMWKSQQINRSTKNHH</sequence>
<proteinExistence type="predicted"/>
<name>A0A0M1N0M5_9MOLU</name>
<gene>
    <name evidence="2" type="ORF">CPX_001550</name>
</gene>
<dbReference type="RefSeq" id="WP_235443204.1">
    <property type="nucleotide sequence ID" value="NZ_LHCF01000006.1"/>
</dbReference>
<dbReference type="Proteomes" id="UP000037386">
    <property type="component" value="Unassembled WGS sequence"/>
</dbReference>
<dbReference type="EMBL" id="LHCF01000006">
    <property type="protein sequence ID" value="KOR75504.1"/>
    <property type="molecule type" value="Genomic_DNA"/>
</dbReference>
<dbReference type="Pfam" id="PF13274">
    <property type="entry name" value="SocA_Panacea"/>
    <property type="match status" value="1"/>
</dbReference>
<comment type="caution">
    <text evidence="2">The sequence shown here is derived from an EMBL/GenBank/DDBJ whole genome shotgun (WGS) entry which is preliminary data.</text>
</comment>
<organism evidence="2 3">
    <name type="scientific">Candidatus Phytoplasma pruni</name>
    <dbReference type="NCBI Taxonomy" id="479893"/>
    <lineage>
        <taxon>Bacteria</taxon>
        <taxon>Bacillati</taxon>
        <taxon>Mycoplasmatota</taxon>
        <taxon>Mollicutes</taxon>
        <taxon>Acholeplasmatales</taxon>
        <taxon>Acholeplasmataceae</taxon>
        <taxon>Candidatus Phytoplasma</taxon>
        <taxon>16SrIII (X-disease group)</taxon>
    </lineage>
</organism>
<dbReference type="AlphaFoldDB" id="A0A0M1N0M5"/>
<evidence type="ECO:0000259" key="1">
    <source>
        <dbReference type="Pfam" id="PF13274"/>
    </source>
</evidence>
<feature type="domain" description="Antitoxin SocA-like Panacea" evidence="1">
    <location>
        <begin position="49"/>
        <end position="108"/>
    </location>
</feature>